<dbReference type="AlphaFoldDB" id="A0A812WMJ4"/>
<proteinExistence type="predicted"/>
<accession>A0A812WMJ4</accession>
<dbReference type="EMBL" id="CAJNIZ010044496">
    <property type="protein sequence ID" value="CAE7690935.1"/>
    <property type="molecule type" value="Genomic_DNA"/>
</dbReference>
<feature type="non-terminal residue" evidence="1">
    <location>
        <position position="1"/>
    </location>
</feature>
<evidence type="ECO:0000313" key="2">
    <source>
        <dbReference type="Proteomes" id="UP000649617"/>
    </source>
</evidence>
<sequence>FDLATESRSACRAQLRPGMLRDYLAKNPAGKSTTEKERDLALARLFAGSFKAKQPPTLEWDLQVTPLDDAPRRLLPHDFPAVTESCRMGGLEVVEDKAGLQIEGTLSPNVLDPDVTLR</sequence>
<feature type="non-terminal residue" evidence="1">
    <location>
        <position position="118"/>
    </location>
</feature>
<comment type="caution">
    <text evidence="1">The sequence shown here is derived from an EMBL/GenBank/DDBJ whole genome shotgun (WGS) entry which is preliminary data.</text>
</comment>
<evidence type="ECO:0000313" key="1">
    <source>
        <dbReference type="EMBL" id="CAE7690935.1"/>
    </source>
</evidence>
<protein>
    <submittedName>
        <fullName evidence="1">Uncharacterized protein</fullName>
    </submittedName>
</protein>
<gene>
    <name evidence="1" type="ORF">SPIL2461_LOCUS19348</name>
</gene>
<dbReference type="OrthoDB" id="438813at2759"/>
<name>A0A812WMJ4_SYMPI</name>
<keyword evidence="2" id="KW-1185">Reference proteome</keyword>
<reference evidence="1" key="1">
    <citation type="submission" date="2021-02" db="EMBL/GenBank/DDBJ databases">
        <authorList>
            <person name="Dougan E. K."/>
            <person name="Rhodes N."/>
            <person name="Thang M."/>
            <person name="Chan C."/>
        </authorList>
    </citation>
    <scope>NUCLEOTIDE SEQUENCE</scope>
</reference>
<organism evidence="1 2">
    <name type="scientific">Symbiodinium pilosum</name>
    <name type="common">Dinoflagellate</name>
    <dbReference type="NCBI Taxonomy" id="2952"/>
    <lineage>
        <taxon>Eukaryota</taxon>
        <taxon>Sar</taxon>
        <taxon>Alveolata</taxon>
        <taxon>Dinophyceae</taxon>
        <taxon>Suessiales</taxon>
        <taxon>Symbiodiniaceae</taxon>
        <taxon>Symbiodinium</taxon>
    </lineage>
</organism>
<dbReference type="Proteomes" id="UP000649617">
    <property type="component" value="Unassembled WGS sequence"/>
</dbReference>